<proteinExistence type="predicted"/>
<reference evidence="1 2" key="1">
    <citation type="submission" date="2021-06" db="EMBL/GenBank/DDBJ databases">
        <title>Caerostris extrusa draft genome.</title>
        <authorList>
            <person name="Kono N."/>
            <person name="Arakawa K."/>
        </authorList>
    </citation>
    <scope>NUCLEOTIDE SEQUENCE [LARGE SCALE GENOMIC DNA]</scope>
</reference>
<gene>
    <name evidence="1" type="ORF">CEXT_102931</name>
</gene>
<accession>A0AAV4X4D7</accession>
<organism evidence="1 2">
    <name type="scientific">Caerostris extrusa</name>
    <name type="common">Bark spider</name>
    <name type="synonym">Caerostris bankana</name>
    <dbReference type="NCBI Taxonomy" id="172846"/>
    <lineage>
        <taxon>Eukaryota</taxon>
        <taxon>Metazoa</taxon>
        <taxon>Ecdysozoa</taxon>
        <taxon>Arthropoda</taxon>
        <taxon>Chelicerata</taxon>
        <taxon>Arachnida</taxon>
        <taxon>Araneae</taxon>
        <taxon>Araneomorphae</taxon>
        <taxon>Entelegynae</taxon>
        <taxon>Araneoidea</taxon>
        <taxon>Araneidae</taxon>
        <taxon>Caerostris</taxon>
    </lineage>
</organism>
<dbReference type="AlphaFoldDB" id="A0AAV4X4D7"/>
<comment type="caution">
    <text evidence="1">The sequence shown here is derived from an EMBL/GenBank/DDBJ whole genome shotgun (WGS) entry which is preliminary data.</text>
</comment>
<protein>
    <submittedName>
        <fullName evidence="1">Uncharacterized protein</fullName>
    </submittedName>
</protein>
<dbReference type="Proteomes" id="UP001054945">
    <property type="component" value="Unassembled WGS sequence"/>
</dbReference>
<dbReference type="EMBL" id="BPLR01017086">
    <property type="protein sequence ID" value="GIY88638.1"/>
    <property type="molecule type" value="Genomic_DNA"/>
</dbReference>
<sequence length="95" mass="10246">MPNYGSQRNEGGSLHLEMMGEDDVRFRSMNGEGRCVSIRGLTERSTDVSSRNLRCADYSVCTNIPGRQSKGMGPSACPTGIQLGRRAVSAIGPPR</sequence>
<evidence type="ECO:0000313" key="1">
    <source>
        <dbReference type="EMBL" id="GIY88638.1"/>
    </source>
</evidence>
<keyword evidence="2" id="KW-1185">Reference proteome</keyword>
<evidence type="ECO:0000313" key="2">
    <source>
        <dbReference type="Proteomes" id="UP001054945"/>
    </source>
</evidence>
<name>A0AAV4X4D7_CAEEX</name>